<evidence type="ECO:0000313" key="3">
    <source>
        <dbReference type="EMBL" id="KAJ1916372.1"/>
    </source>
</evidence>
<dbReference type="Gene3D" id="1.20.1050.10">
    <property type="match status" value="1"/>
</dbReference>
<dbReference type="PROSITE" id="PS50404">
    <property type="entry name" value="GST_NTER"/>
    <property type="match status" value="1"/>
</dbReference>
<protein>
    <recommendedName>
        <fullName evidence="5">Glutathione S-transferase</fullName>
    </recommendedName>
</protein>
<accession>A0A9W7ZU03</accession>
<reference evidence="3" key="1">
    <citation type="submission" date="2022-07" db="EMBL/GenBank/DDBJ databases">
        <title>Phylogenomic reconstructions and comparative analyses of Kickxellomycotina fungi.</title>
        <authorList>
            <person name="Reynolds N.K."/>
            <person name="Stajich J.E."/>
            <person name="Barry K."/>
            <person name="Grigoriev I.V."/>
            <person name="Crous P."/>
            <person name="Smith M.E."/>
        </authorList>
    </citation>
    <scope>NUCLEOTIDE SEQUENCE</scope>
    <source>
        <strain evidence="3">NBRC 100468</strain>
    </source>
</reference>
<dbReference type="Pfam" id="PF14497">
    <property type="entry name" value="GST_C_3"/>
    <property type="match status" value="1"/>
</dbReference>
<dbReference type="SUPFAM" id="SSF47616">
    <property type="entry name" value="GST C-terminal domain-like"/>
    <property type="match status" value="1"/>
</dbReference>
<dbReference type="InterPro" id="IPR036249">
    <property type="entry name" value="Thioredoxin-like_sf"/>
</dbReference>
<dbReference type="InterPro" id="IPR036282">
    <property type="entry name" value="Glutathione-S-Trfase_C_sf"/>
</dbReference>
<dbReference type="GO" id="GO:0004364">
    <property type="term" value="F:glutathione transferase activity"/>
    <property type="evidence" value="ECO:0007669"/>
    <property type="project" value="TreeGrafter"/>
</dbReference>
<dbReference type="SFLD" id="SFLDS00019">
    <property type="entry name" value="Glutathione_Transferase_(cytos"/>
    <property type="match status" value="1"/>
</dbReference>
<organism evidence="3 4">
    <name type="scientific">Mycoemilia scoparia</name>
    <dbReference type="NCBI Taxonomy" id="417184"/>
    <lineage>
        <taxon>Eukaryota</taxon>
        <taxon>Fungi</taxon>
        <taxon>Fungi incertae sedis</taxon>
        <taxon>Zoopagomycota</taxon>
        <taxon>Kickxellomycotina</taxon>
        <taxon>Kickxellomycetes</taxon>
        <taxon>Kickxellales</taxon>
        <taxon>Kickxellaceae</taxon>
        <taxon>Mycoemilia</taxon>
    </lineage>
</organism>
<feature type="domain" description="GST C-terminal" evidence="2">
    <location>
        <begin position="86"/>
        <end position="201"/>
    </location>
</feature>
<evidence type="ECO:0000259" key="1">
    <source>
        <dbReference type="PROSITE" id="PS50404"/>
    </source>
</evidence>
<evidence type="ECO:0000313" key="4">
    <source>
        <dbReference type="Proteomes" id="UP001150538"/>
    </source>
</evidence>
<gene>
    <name evidence="3" type="ORF">H4219_003818</name>
</gene>
<keyword evidence="4" id="KW-1185">Reference proteome</keyword>
<proteinExistence type="predicted"/>
<evidence type="ECO:0008006" key="5">
    <source>
        <dbReference type="Google" id="ProtNLM"/>
    </source>
</evidence>
<dbReference type="InterPro" id="IPR010987">
    <property type="entry name" value="Glutathione-S-Trfase_C-like"/>
</dbReference>
<dbReference type="AlphaFoldDB" id="A0A9W7ZU03"/>
<dbReference type="InterPro" id="IPR004045">
    <property type="entry name" value="Glutathione_S-Trfase_N"/>
</dbReference>
<evidence type="ECO:0000259" key="2">
    <source>
        <dbReference type="PROSITE" id="PS50405"/>
    </source>
</evidence>
<dbReference type="EMBL" id="JANBPU010000105">
    <property type="protein sequence ID" value="KAJ1916372.1"/>
    <property type="molecule type" value="Genomic_DNA"/>
</dbReference>
<comment type="caution">
    <text evidence="3">The sequence shown here is derived from an EMBL/GenBank/DDBJ whole genome shotgun (WGS) entry which is preliminary data.</text>
</comment>
<dbReference type="SUPFAM" id="SSF52833">
    <property type="entry name" value="Thioredoxin-like"/>
    <property type="match status" value="1"/>
</dbReference>
<dbReference type="Pfam" id="PF02798">
    <property type="entry name" value="GST_N"/>
    <property type="match status" value="1"/>
</dbReference>
<dbReference type="InterPro" id="IPR004046">
    <property type="entry name" value="GST_C"/>
</dbReference>
<name>A0A9W7ZU03_9FUNG</name>
<dbReference type="PROSITE" id="PS50405">
    <property type="entry name" value="GST_CTER"/>
    <property type="match status" value="1"/>
</dbReference>
<dbReference type="Proteomes" id="UP001150538">
    <property type="component" value="Unassembled WGS sequence"/>
</dbReference>
<dbReference type="OrthoDB" id="414243at2759"/>
<dbReference type="PANTHER" id="PTHR11571">
    <property type="entry name" value="GLUTATHIONE S-TRANSFERASE"/>
    <property type="match status" value="1"/>
</dbReference>
<dbReference type="Gene3D" id="3.40.30.10">
    <property type="entry name" value="Glutaredoxin"/>
    <property type="match status" value="1"/>
</dbReference>
<sequence length="201" mass="23173">MSSSTSYELIYFNVIGLGETSRIILTYGDADWKETNPEWPAFKPNTPFGRLPVLIERKEGHEDLVISESEVIERYLSRKFGLLSSDPEVAVKQEQIRAQYSDARTLWIETEFTKHENLRPRFDEEVALLVSKHEEILEKNGNNGHYFGNELTYPDIAAYVILNGFKEYGYDSEITEEKAPRLNKLLKVVGEQVKAIKAKRQ</sequence>
<feature type="domain" description="GST N-terminal" evidence="1">
    <location>
        <begin position="5"/>
        <end position="84"/>
    </location>
</feature>
<dbReference type="InterPro" id="IPR050213">
    <property type="entry name" value="GST_superfamily"/>
</dbReference>
<dbReference type="GO" id="GO:0006749">
    <property type="term" value="P:glutathione metabolic process"/>
    <property type="evidence" value="ECO:0007669"/>
    <property type="project" value="TreeGrafter"/>
</dbReference>
<dbReference type="CDD" id="cd03039">
    <property type="entry name" value="GST_N_Sigma_like"/>
    <property type="match status" value="1"/>
</dbReference>
<dbReference type="InterPro" id="IPR040079">
    <property type="entry name" value="Glutathione_S-Trfase"/>
</dbReference>